<dbReference type="Pfam" id="PF05699">
    <property type="entry name" value="Dimer_Tnp_hAT"/>
    <property type="match status" value="1"/>
</dbReference>
<sequence>MIGYKNDIVQKLSQICSYIVYNYYIVHCLVLAYKDSQKQIDYFNNVKTIIRDVYKYYKNSAKQVQEYQQILDYYLTLLNKFFQKSNLYFQDIIPIINATTTIIQKDYLIDTLNIRNYYLGYNLQPLSIKQITAKTINNQKFLPLIDELLLFLVHNYFDIFPNMIKLAHITNSIPFSSVNCERGFSKQNTIKTHLRISLTTFTLDAFMRILLEGKKSKEMN</sequence>
<dbReference type="Proteomes" id="UP000789759">
    <property type="component" value="Unassembled WGS sequence"/>
</dbReference>
<dbReference type="AlphaFoldDB" id="A0A9N9DQK6"/>
<reference evidence="2" key="1">
    <citation type="submission" date="2021-06" db="EMBL/GenBank/DDBJ databases">
        <authorList>
            <person name="Kallberg Y."/>
            <person name="Tangrot J."/>
            <person name="Rosling A."/>
        </authorList>
    </citation>
    <scope>NUCLEOTIDE SEQUENCE</scope>
    <source>
        <strain evidence="2">FL966</strain>
    </source>
</reference>
<proteinExistence type="predicted"/>
<dbReference type="EMBL" id="CAJVQA010006623">
    <property type="protein sequence ID" value="CAG8643598.1"/>
    <property type="molecule type" value="Genomic_DNA"/>
</dbReference>
<dbReference type="InterPro" id="IPR012337">
    <property type="entry name" value="RNaseH-like_sf"/>
</dbReference>
<comment type="caution">
    <text evidence="2">The sequence shown here is derived from an EMBL/GenBank/DDBJ whole genome shotgun (WGS) entry which is preliminary data.</text>
</comment>
<dbReference type="SUPFAM" id="SSF53098">
    <property type="entry name" value="Ribonuclease H-like"/>
    <property type="match status" value="1"/>
</dbReference>
<evidence type="ECO:0000313" key="2">
    <source>
        <dbReference type="EMBL" id="CAG8643598.1"/>
    </source>
</evidence>
<evidence type="ECO:0000313" key="3">
    <source>
        <dbReference type="Proteomes" id="UP000789759"/>
    </source>
</evidence>
<dbReference type="PANTHER" id="PTHR46880:SF5">
    <property type="entry name" value="DUF4371 DOMAIN-CONTAINING PROTEIN"/>
    <property type="match status" value="1"/>
</dbReference>
<accession>A0A9N9DQK6</accession>
<protein>
    <submittedName>
        <fullName evidence="2">12916_t:CDS:1</fullName>
    </submittedName>
</protein>
<organism evidence="2 3">
    <name type="scientific">Cetraspora pellucida</name>
    <dbReference type="NCBI Taxonomy" id="1433469"/>
    <lineage>
        <taxon>Eukaryota</taxon>
        <taxon>Fungi</taxon>
        <taxon>Fungi incertae sedis</taxon>
        <taxon>Mucoromycota</taxon>
        <taxon>Glomeromycotina</taxon>
        <taxon>Glomeromycetes</taxon>
        <taxon>Diversisporales</taxon>
        <taxon>Gigasporaceae</taxon>
        <taxon>Cetraspora</taxon>
    </lineage>
</organism>
<dbReference type="GO" id="GO:0046983">
    <property type="term" value="F:protein dimerization activity"/>
    <property type="evidence" value="ECO:0007669"/>
    <property type="project" value="InterPro"/>
</dbReference>
<evidence type="ECO:0000259" key="1">
    <source>
        <dbReference type="Pfam" id="PF05699"/>
    </source>
</evidence>
<dbReference type="PANTHER" id="PTHR46880">
    <property type="entry name" value="RAS-ASSOCIATING DOMAIN-CONTAINING PROTEIN"/>
    <property type="match status" value="1"/>
</dbReference>
<name>A0A9N9DQK6_9GLOM</name>
<dbReference type="OrthoDB" id="2394878at2759"/>
<gene>
    <name evidence="2" type="ORF">CPELLU_LOCUS8977</name>
</gene>
<dbReference type="InterPro" id="IPR008906">
    <property type="entry name" value="HATC_C_dom"/>
</dbReference>
<feature type="domain" description="HAT C-terminal dimerisation" evidence="1">
    <location>
        <begin position="155"/>
        <end position="207"/>
    </location>
</feature>
<keyword evidence="3" id="KW-1185">Reference proteome</keyword>